<reference evidence="7" key="2">
    <citation type="submission" date="2023-06" db="EMBL/GenBank/DDBJ databases">
        <authorList>
            <person name="Swenson N.G."/>
            <person name="Wegrzyn J.L."/>
            <person name="Mcevoy S.L."/>
        </authorList>
    </citation>
    <scope>NUCLEOTIDE SEQUENCE</scope>
    <source>
        <strain evidence="7">NS2018</strain>
        <tissue evidence="7">Leaf</tissue>
    </source>
</reference>
<evidence type="ECO:0000256" key="2">
    <source>
        <dbReference type="ARBA" id="ARBA00023015"/>
    </source>
</evidence>
<evidence type="ECO:0000256" key="4">
    <source>
        <dbReference type="ARBA" id="ARBA00023163"/>
    </source>
</evidence>
<dbReference type="AlphaFoldDB" id="A0AA39VPU8"/>
<evidence type="ECO:0000313" key="7">
    <source>
        <dbReference type="EMBL" id="KAK0587006.1"/>
    </source>
</evidence>
<dbReference type="CDD" id="cd10017">
    <property type="entry name" value="B3_DNA"/>
    <property type="match status" value="2"/>
</dbReference>
<evidence type="ECO:0000256" key="1">
    <source>
        <dbReference type="ARBA" id="ARBA00004123"/>
    </source>
</evidence>
<gene>
    <name evidence="7" type="ORF">LWI29_016001</name>
</gene>
<organism evidence="7 8">
    <name type="scientific">Acer saccharum</name>
    <name type="common">Sugar maple</name>
    <dbReference type="NCBI Taxonomy" id="4024"/>
    <lineage>
        <taxon>Eukaryota</taxon>
        <taxon>Viridiplantae</taxon>
        <taxon>Streptophyta</taxon>
        <taxon>Embryophyta</taxon>
        <taxon>Tracheophyta</taxon>
        <taxon>Spermatophyta</taxon>
        <taxon>Magnoliopsida</taxon>
        <taxon>eudicotyledons</taxon>
        <taxon>Gunneridae</taxon>
        <taxon>Pentapetalae</taxon>
        <taxon>rosids</taxon>
        <taxon>malvids</taxon>
        <taxon>Sapindales</taxon>
        <taxon>Sapindaceae</taxon>
        <taxon>Hippocastanoideae</taxon>
        <taxon>Acereae</taxon>
        <taxon>Acer</taxon>
    </lineage>
</organism>
<dbReference type="GO" id="GO:0005634">
    <property type="term" value="C:nucleus"/>
    <property type="evidence" value="ECO:0007669"/>
    <property type="project" value="UniProtKB-SubCell"/>
</dbReference>
<evidence type="ECO:0000313" key="8">
    <source>
        <dbReference type="Proteomes" id="UP001168877"/>
    </source>
</evidence>
<feature type="domain" description="TF-B3" evidence="6">
    <location>
        <begin position="533"/>
        <end position="593"/>
    </location>
</feature>
<keyword evidence="2" id="KW-0805">Transcription regulation</keyword>
<dbReference type="SMART" id="SM01019">
    <property type="entry name" value="B3"/>
    <property type="match status" value="2"/>
</dbReference>
<keyword evidence="8" id="KW-1185">Reference proteome</keyword>
<comment type="caution">
    <text evidence="7">The sequence shown here is derived from an EMBL/GenBank/DDBJ whole genome shotgun (WGS) entry which is preliminary data.</text>
</comment>
<dbReference type="GO" id="GO:0003677">
    <property type="term" value="F:DNA binding"/>
    <property type="evidence" value="ECO:0007669"/>
    <property type="project" value="UniProtKB-KW"/>
</dbReference>
<dbReference type="InterPro" id="IPR003340">
    <property type="entry name" value="B3_DNA-bd"/>
</dbReference>
<evidence type="ECO:0000259" key="6">
    <source>
        <dbReference type="PROSITE" id="PS50863"/>
    </source>
</evidence>
<dbReference type="PANTHER" id="PTHR31920:SF145">
    <property type="entry name" value="B3 DOMAIN-CONTAINING PROTEIN REM20-LIKE ISOFORM X1"/>
    <property type="match status" value="1"/>
</dbReference>
<dbReference type="PROSITE" id="PS50863">
    <property type="entry name" value="B3"/>
    <property type="match status" value="2"/>
</dbReference>
<sequence>MGCSGEACPECTQKCLLLHRNNAKSLPAIISFFKIMIGDQCDKVLSLPPKFAPTVSELIDQKTFLEDSSGQQWEVTISSQNGSFGFHQGWNAFFLDHKLEVGDFVVFNYNVGSHFFVKIYGKTGCEKLVFPENRNKRKRAKPNENYMEKDGPFHAIDKSSMTKQGSSASVVSGSDVEVSQSQRVEEVIAKITSNCETSSQRPHSLSIVEYVEEPYYIIDRDLEDEQRENRCPMFDLSNFEMLTNNCDTDKSHKITVGDETYTHYVDASRGSEIEAALSNKDPLDQKVVNRVVPSDASDLELMEKNHDLQKMDKIVTVSNKISCDSKISEHPLLTTVVKPEKNGKSILNISNGVVEKDYIAEEEGQAQPEIHKVLKKCTSLTCSNQTAQPKFTAKLESDVPVATGMLNLQLGGCMMKVKEELIETTGKLCSNRKMIQGGCIKKVKEELIETTRKLRSDNKMIQGKVPQANEVDCCKSTDMIGREITIHPLVKFESLEAISCVIASNNEPVLVLPSCLPVLKFSSRYNSMGRVMVHLRDPYKRIWPVLYHDRPRFKLLLGGWDAFSKANNIQAGDECIFDNFSESTVEVDIVRSKTSSPILQLRYI</sequence>
<name>A0AA39VPU8_ACESA</name>
<evidence type="ECO:0000256" key="5">
    <source>
        <dbReference type="ARBA" id="ARBA00023242"/>
    </source>
</evidence>
<proteinExistence type="predicted"/>
<dbReference type="InterPro" id="IPR050655">
    <property type="entry name" value="Plant_B3_domain"/>
</dbReference>
<accession>A0AA39VPU8</accession>
<dbReference type="SUPFAM" id="SSF101936">
    <property type="entry name" value="DNA-binding pseudobarrel domain"/>
    <property type="match status" value="2"/>
</dbReference>
<dbReference type="Proteomes" id="UP001168877">
    <property type="component" value="Unassembled WGS sequence"/>
</dbReference>
<keyword evidence="5" id="KW-0539">Nucleus</keyword>
<dbReference type="Pfam" id="PF02362">
    <property type="entry name" value="B3"/>
    <property type="match status" value="2"/>
</dbReference>
<protein>
    <recommendedName>
        <fullName evidence="6">TF-B3 domain-containing protein</fullName>
    </recommendedName>
</protein>
<feature type="domain" description="TF-B3" evidence="6">
    <location>
        <begin position="30"/>
        <end position="123"/>
    </location>
</feature>
<evidence type="ECO:0000256" key="3">
    <source>
        <dbReference type="ARBA" id="ARBA00023125"/>
    </source>
</evidence>
<dbReference type="PANTHER" id="PTHR31920">
    <property type="entry name" value="B3 DOMAIN-CONTAINING"/>
    <property type="match status" value="1"/>
</dbReference>
<dbReference type="InterPro" id="IPR015300">
    <property type="entry name" value="DNA-bd_pseudobarrel_sf"/>
</dbReference>
<comment type="subcellular location">
    <subcellularLocation>
        <location evidence="1">Nucleus</location>
    </subcellularLocation>
</comment>
<dbReference type="EMBL" id="JAUESC010000382">
    <property type="protein sequence ID" value="KAK0587006.1"/>
    <property type="molecule type" value="Genomic_DNA"/>
</dbReference>
<reference evidence="7" key="1">
    <citation type="journal article" date="2022" name="Plant J.">
        <title>Strategies of tolerance reflected in two North American maple genomes.</title>
        <authorList>
            <person name="McEvoy S.L."/>
            <person name="Sezen U.U."/>
            <person name="Trouern-Trend A."/>
            <person name="McMahon S.M."/>
            <person name="Schaberg P.G."/>
            <person name="Yang J."/>
            <person name="Wegrzyn J.L."/>
            <person name="Swenson N.G."/>
        </authorList>
    </citation>
    <scope>NUCLEOTIDE SEQUENCE</scope>
    <source>
        <strain evidence="7">NS2018</strain>
    </source>
</reference>
<dbReference type="Gene3D" id="2.40.330.10">
    <property type="entry name" value="DNA-binding pseudobarrel domain"/>
    <property type="match status" value="2"/>
</dbReference>
<keyword evidence="4" id="KW-0804">Transcription</keyword>
<keyword evidence="3" id="KW-0238">DNA-binding</keyword>